<dbReference type="Pfam" id="PF09588">
    <property type="entry name" value="YqaJ"/>
    <property type="match status" value="1"/>
</dbReference>
<dbReference type="PANTHER" id="PTHR46609">
    <property type="entry name" value="EXONUCLEASE, PHAGE-TYPE/RECB, C-TERMINAL DOMAIN-CONTAINING PROTEIN"/>
    <property type="match status" value="1"/>
</dbReference>
<dbReference type="InterPro" id="IPR011335">
    <property type="entry name" value="Restrct_endonuc-II-like"/>
</dbReference>
<evidence type="ECO:0000259" key="1">
    <source>
        <dbReference type="Pfam" id="PF09588"/>
    </source>
</evidence>
<reference evidence="2" key="1">
    <citation type="journal article" date="2020" name="Nature">
        <title>Giant virus diversity and host interactions through global metagenomics.</title>
        <authorList>
            <person name="Schulz F."/>
            <person name="Roux S."/>
            <person name="Paez-Espino D."/>
            <person name="Jungbluth S."/>
            <person name="Walsh D.A."/>
            <person name="Denef V.J."/>
            <person name="McMahon K.D."/>
            <person name="Konstantinidis K.T."/>
            <person name="Eloe-Fadrosh E.A."/>
            <person name="Kyrpides N.C."/>
            <person name="Woyke T."/>
        </authorList>
    </citation>
    <scope>NUCLEOTIDE SEQUENCE</scope>
    <source>
        <strain evidence="2">GVMAG-M-3300023184-60</strain>
    </source>
</reference>
<dbReference type="InterPro" id="IPR017482">
    <property type="entry name" value="Lambda-type_endonuclease"/>
</dbReference>
<protein>
    <recommendedName>
        <fullName evidence="1">YqaJ viral recombinase domain-containing protein</fullName>
    </recommendedName>
</protein>
<dbReference type="NCBIfam" id="TIGR03033">
    <property type="entry name" value="phage_rel_nuc"/>
    <property type="match status" value="1"/>
</dbReference>
<accession>A0A6C0IDD4</accession>
<sequence length="374" mass="43259">MSTTDINKDIDLCLLKYITNNGGGSHCSGSDDDFNVDEVATLIYNDSKDNKEKRTYKYEIIKERLADINKYRAELKELLKLPLMKQRSDEWFEARKSRLTASDLYDAVKGGNVSIKLAKKKANIIIDTINYNAIPALKWGTMFEPMATRCYSQKMNNIDIHDFGLICDKENKHFGASPDGINELGIMLEIKCPYSRKIVDGVIPDKYRMQIQGQLAVCKLKECDYIECIFKSIDDKEEYLEIDHNTTKHGVIAEYYNSKGEYVYYYSDADRTPKECVEDICDYNNNFKENLKFSKYTFWSLDEMIIQRVVFNAIAWETIVPKIDAFWEKVEEYKMLPIEIGIKKYKFVDDDDDDDANADDVANTKANTTSSSRK</sequence>
<proteinExistence type="predicted"/>
<dbReference type="InterPro" id="IPR019080">
    <property type="entry name" value="YqaJ_viral_recombinase"/>
</dbReference>
<feature type="domain" description="YqaJ viral recombinase" evidence="1">
    <location>
        <begin position="90"/>
        <end position="218"/>
    </location>
</feature>
<name>A0A6C0IDD4_9ZZZZ</name>
<organism evidence="2">
    <name type="scientific">viral metagenome</name>
    <dbReference type="NCBI Taxonomy" id="1070528"/>
    <lineage>
        <taxon>unclassified sequences</taxon>
        <taxon>metagenomes</taxon>
        <taxon>organismal metagenomes</taxon>
    </lineage>
</organism>
<dbReference type="EMBL" id="MN740142">
    <property type="protein sequence ID" value="QHT89543.1"/>
    <property type="molecule type" value="Genomic_DNA"/>
</dbReference>
<dbReference type="AlphaFoldDB" id="A0A6C0IDD4"/>
<dbReference type="InterPro" id="IPR011604">
    <property type="entry name" value="PDDEXK-like_dom_sf"/>
</dbReference>
<dbReference type="PANTHER" id="PTHR46609:SF8">
    <property type="entry name" value="YQAJ VIRAL RECOMBINASE DOMAIN-CONTAINING PROTEIN"/>
    <property type="match status" value="1"/>
</dbReference>
<dbReference type="InterPro" id="IPR051703">
    <property type="entry name" value="NF-kappa-B_Signaling_Reg"/>
</dbReference>
<evidence type="ECO:0000313" key="2">
    <source>
        <dbReference type="EMBL" id="QHT89543.1"/>
    </source>
</evidence>
<dbReference type="Gene3D" id="3.90.320.10">
    <property type="match status" value="1"/>
</dbReference>
<dbReference type="SUPFAM" id="SSF52980">
    <property type="entry name" value="Restriction endonuclease-like"/>
    <property type="match status" value="1"/>
</dbReference>
<dbReference type="CDD" id="cd22343">
    <property type="entry name" value="PDDEXK_lambda_exonuclease-like"/>
    <property type="match status" value="1"/>
</dbReference>